<sequence length="85" mass="10037">MPHSSQYFEISETSPEEMMKECLARQTEANERIKNQVVELERKINQGLRNRQAIIENLEMQFEYLEKIDQEGSRIIIPGISTLWP</sequence>
<proteinExistence type="predicted"/>
<protein>
    <submittedName>
        <fullName evidence="2">Uncharacterized protein</fullName>
    </submittedName>
</protein>
<keyword evidence="1" id="KW-0175">Coiled coil</keyword>
<feature type="coiled-coil region" evidence="1">
    <location>
        <begin position="23"/>
        <end position="50"/>
    </location>
</feature>
<gene>
    <name evidence="2" type="ORF">Tco_0749961</name>
</gene>
<keyword evidence="3" id="KW-1185">Reference proteome</keyword>
<dbReference type="EMBL" id="BQNB010010899">
    <property type="protein sequence ID" value="GJS83420.1"/>
    <property type="molecule type" value="Genomic_DNA"/>
</dbReference>
<organism evidence="2 3">
    <name type="scientific">Tanacetum coccineum</name>
    <dbReference type="NCBI Taxonomy" id="301880"/>
    <lineage>
        <taxon>Eukaryota</taxon>
        <taxon>Viridiplantae</taxon>
        <taxon>Streptophyta</taxon>
        <taxon>Embryophyta</taxon>
        <taxon>Tracheophyta</taxon>
        <taxon>Spermatophyta</taxon>
        <taxon>Magnoliopsida</taxon>
        <taxon>eudicotyledons</taxon>
        <taxon>Gunneridae</taxon>
        <taxon>Pentapetalae</taxon>
        <taxon>asterids</taxon>
        <taxon>campanulids</taxon>
        <taxon>Asterales</taxon>
        <taxon>Asteraceae</taxon>
        <taxon>Asteroideae</taxon>
        <taxon>Anthemideae</taxon>
        <taxon>Anthemidinae</taxon>
        <taxon>Tanacetum</taxon>
    </lineage>
</organism>
<dbReference type="Proteomes" id="UP001151760">
    <property type="component" value="Unassembled WGS sequence"/>
</dbReference>
<comment type="caution">
    <text evidence="2">The sequence shown here is derived from an EMBL/GenBank/DDBJ whole genome shotgun (WGS) entry which is preliminary data.</text>
</comment>
<evidence type="ECO:0000313" key="3">
    <source>
        <dbReference type="Proteomes" id="UP001151760"/>
    </source>
</evidence>
<reference evidence="2" key="1">
    <citation type="journal article" date="2022" name="Int. J. Mol. Sci.">
        <title>Draft Genome of Tanacetum Coccineum: Genomic Comparison of Closely Related Tanacetum-Family Plants.</title>
        <authorList>
            <person name="Yamashiro T."/>
            <person name="Shiraishi A."/>
            <person name="Nakayama K."/>
            <person name="Satake H."/>
        </authorList>
    </citation>
    <scope>NUCLEOTIDE SEQUENCE</scope>
</reference>
<reference evidence="2" key="2">
    <citation type="submission" date="2022-01" db="EMBL/GenBank/DDBJ databases">
        <authorList>
            <person name="Yamashiro T."/>
            <person name="Shiraishi A."/>
            <person name="Satake H."/>
            <person name="Nakayama K."/>
        </authorList>
    </citation>
    <scope>NUCLEOTIDE SEQUENCE</scope>
</reference>
<name>A0ABQ4Z0Y1_9ASTR</name>
<evidence type="ECO:0000313" key="2">
    <source>
        <dbReference type="EMBL" id="GJS83420.1"/>
    </source>
</evidence>
<accession>A0ABQ4Z0Y1</accession>
<evidence type="ECO:0000256" key="1">
    <source>
        <dbReference type="SAM" id="Coils"/>
    </source>
</evidence>